<keyword evidence="3" id="KW-1185">Reference proteome</keyword>
<evidence type="ECO:0000313" key="3">
    <source>
        <dbReference type="Proteomes" id="UP001162156"/>
    </source>
</evidence>
<gene>
    <name evidence="2" type="ORF">NQ314_006548</name>
</gene>
<reference evidence="2" key="1">
    <citation type="journal article" date="2023" name="Insect Mol. Biol.">
        <title>Genome sequencing provides insights into the evolution of gene families encoding plant cell wall-degrading enzymes in longhorned beetles.</title>
        <authorList>
            <person name="Shin N.R."/>
            <person name="Okamura Y."/>
            <person name="Kirsch R."/>
            <person name="Pauchet Y."/>
        </authorList>
    </citation>
    <scope>NUCLEOTIDE SEQUENCE</scope>
    <source>
        <strain evidence="2">RBIC_L_NR</strain>
    </source>
</reference>
<evidence type="ECO:0000256" key="1">
    <source>
        <dbReference type="SAM" id="MobiDB-lite"/>
    </source>
</evidence>
<feature type="region of interest" description="Disordered" evidence="1">
    <location>
        <begin position="1"/>
        <end position="64"/>
    </location>
</feature>
<evidence type="ECO:0000313" key="2">
    <source>
        <dbReference type="EMBL" id="KAJ8957471.1"/>
    </source>
</evidence>
<dbReference type="GO" id="GO:0005524">
    <property type="term" value="F:ATP binding"/>
    <property type="evidence" value="ECO:0007669"/>
    <property type="project" value="InterPro"/>
</dbReference>
<dbReference type="EMBL" id="JANEYF010001775">
    <property type="protein sequence ID" value="KAJ8957471.1"/>
    <property type="molecule type" value="Genomic_DNA"/>
</dbReference>
<protein>
    <recommendedName>
        <fullName evidence="4">Minichromosome maintenance protein 2</fullName>
    </recommendedName>
</protein>
<dbReference type="GO" id="GO:0003677">
    <property type="term" value="F:DNA binding"/>
    <property type="evidence" value="ECO:0007669"/>
    <property type="project" value="InterPro"/>
</dbReference>
<dbReference type="GO" id="GO:0005634">
    <property type="term" value="C:nucleus"/>
    <property type="evidence" value="ECO:0007669"/>
    <property type="project" value="InterPro"/>
</dbReference>
<dbReference type="GO" id="GO:0006270">
    <property type="term" value="P:DNA replication initiation"/>
    <property type="evidence" value="ECO:0007669"/>
    <property type="project" value="InterPro"/>
</dbReference>
<feature type="region of interest" description="Disordered" evidence="1">
    <location>
        <begin position="107"/>
        <end position="130"/>
    </location>
</feature>
<organism evidence="2 3">
    <name type="scientific">Rhamnusium bicolor</name>
    <dbReference type="NCBI Taxonomy" id="1586634"/>
    <lineage>
        <taxon>Eukaryota</taxon>
        <taxon>Metazoa</taxon>
        <taxon>Ecdysozoa</taxon>
        <taxon>Arthropoda</taxon>
        <taxon>Hexapoda</taxon>
        <taxon>Insecta</taxon>
        <taxon>Pterygota</taxon>
        <taxon>Neoptera</taxon>
        <taxon>Endopterygota</taxon>
        <taxon>Coleoptera</taxon>
        <taxon>Polyphaga</taxon>
        <taxon>Cucujiformia</taxon>
        <taxon>Chrysomeloidea</taxon>
        <taxon>Cerambycidae</taxon>
        <taxon>Lepturinae</taxon>
        <taxon>Rhagiini</taxon>
        <taxon>Rhamnusium</taxon>
    </lineage>
</organism>
<sequence length="194" mass="22832">MSQRSDEDSPMPATPRSNMSSPAQDLEPFEDEGALLGDIDQGMEDEDGEELFGDNMENDYRPMPHLDRYDDRVLDEDEYDQMSIGDRLAAEEELRRKDREMGILRRDDRELFYDQSDDEEDPRHKRRMAEKAAVGEVEDIEMIESIENLEDTKGYTIKDWVIMMGPRTEIANRFKNFLRTYVNSKGHYVYKEKN</sequence>
<evidence type="ECO:0008006" key="4">
    <source>
        <dbReference type="Google" id="ProtNLM"/>
    </source>
</evidence>
<proteinExistence type="predicted"/>
<feature type="compositionally biased region" description="Acidic residues" evidence="1">
    <location>
        <begin position="41"/>
        <end position="52"/>
    </location>
</feature>
<accession>A0AAV8Z1S2</accession>
<name>A0AAV8Z1S2_9CUCU</name>
<dbReference type="Pfam" id="PF12619">
    <property type="entry name" value="MCM2_N"/>
    <property type="match status" value="1"/>
</dbReference>
<dbReference type="GO" id="GO:0042555">
    <property type="term" value="C:MCM complex"/>
    <property type="evidence" value="ECO:0007669"/>
    <property type="project" value="InterPro"/>
</dbReference>
<dbReference type="Proteomes" id="UP001162156">
    <property type="component" value="Unassembled WGS sequence"/>
</dbReference>
<comment type="caution">
    <text evidence="2">The sequence shown here is derived from an EMBL/GenBank/DDBJ whole genome shotgun (WGS) entry which is preliminary data.</text>
</comment>
<dbReference type="AlphaFoldDB" id="A0AAV8Z1S2"/>
<dbReference type="InterPro" id="IPR008045">
    <property type="entry name" value="MCM2"/>
</dbReference>